<accession>A0A8H3G4X4</accession>
<feature type="binding site" evidence="1">
    <location>
        <begin position="61"/>
        <end position="64"/>
    </location>
    <ligand>
        <name>substrate</name>
    </ligand>
</feature>
<dbReference type="GO" id="GO:0046872">
    <property type="term" value="F:metal ion binding"/>
    <property type="evidence" value="ECO:0007669"/>
    <property type="project" value="UniProtKB-KW"/>
</dbReference>
<keyword evidence="1" id="KW-0479">Metal-binding</keyword>
<comment type="caution">
    <text evidence="2">The sequence shown here is derived from an EMBL/GenBank/DDBJ whole genome shotgun (WGS) entry which is preliminary data.</text>
</comment>
<dbReference type="Gene3D" id="3.50.30.40">
    <property type="entry name" value="Ribonuclease E inhibitor RraA/RraA-like"/>
    <property type="match status" value="1"/>
</dbReference>
<dbReference type="OrthoDB" id="1476984at2759"/>
<gene>
    <name evidence="2" type="ORF">IMSHALPRED_010517</name>
</gene>
<reference evidence="2" key="1">
    <citation type="submission" date="2021-03" db="EMBL/GenBank/DDBJ databases">
        <authorList>
            <person name="Tagirdzhanova G."/>
        </authorList>
    </citation>
    <scope>NUCLEOTIDE SEQUENCE</scope>
</reference>
<dbReference type="InterPro" id="IPR036704">
    <property type="entry name" value="RraA/RraA-like_sf"/>
</dbReference>
<evidence type="ECO:0000313" key="3">
    <source>
        <dbReference type="Proteomes" id="UP000664534"/>
    </source>
</evidence>
<dbReference type="AlphaFoldDB" id="A0A8H3G4X4"/>
<organism evidence="2 3">
    <name type="scientific">Imshaugia aleurites</name>
    <dbReference type="NCBI Taxonomy" id="172621"/>
    <lineage>
        <taxon>Eukaryota</taxon>
        <taxon>Fungi</taxon>
        <taxon>Dikarya</taxon>
        <taxon>Ascomycota</taxon>
        <taxon>Pezizomycotina</taxon>
        <taxon>Lecanoromycetes</taxon>
        <taxon>OSLEUM clade</taxon>
        <taxon>Lecanoromycetidae</taxon>
        <taxon>Lecanorales</taxon>
        <taxon>Lecanorineae</taxon>
        <taxon>Parmeliaceae</taxon>
        <taxon>Imshaugia</taxon>
    </lineage>
</organism>
<proteinExistence type="predicted"/>
<dbReference type="CDD" id="cd16841">
    <property type="entry name" value="RraA_family"/>
    <property type="match status" value="1"/>
</dbReference>
<evidence type="ECO:0008006" key="4">
    <source>
        <dbReference type="Google" id="ProtNLM"/>
    </source>
</evidence>
<dbReference type="EMBL" id="CAJPDT010000089">
    <property type="protein sequence ID" value="CAF9936241.1"/>
    <property type="molecule type" value="Genomic_DNA"/>
</dbReference>
<dbReference type="GO" id="GO:0047443">
    <property type="term" value="F:4-hydroxy-4-methyl-2-oxoglutarate aldolase activity"/>
    <property type="evidence" value="ECO:0007669"/>
    <property type="project" value="TreeGrafter"/>
</dbReference>
<feature type="binding site" evidence="1">
    <location>
        <position position="84"/>
    </location>
    <ligand>
        <name>Mg(2+)</name>
        <dbReference type="ChEBI" id="CHEBI:18420"/>
    </ligand>
</feature>
<dbReference type="Proteomes" id="UP000664534">
    <property type="component" value="Unassembled WGS sequence"/>
</dbReference>
<dbReference type="SUPFAM" id="SSF89562">
    <property type="entry name" value="RraA-like"/>
    <property type="match status" value="1"/>
</dbReference>
<keyword evidence="1" id="KW-0460">Magnesium</keyword>
<dbReference type="Pfam" id="PF03737">
    <property type="entry name" value="RraA-like"/>
    <property type="match status" value="1"/>
</dbReference>
<name>A0A8H3G4X4_9LECA</name>
<dbReference type="InterPro" id="IPR005493">
    <property type="entry name" value="RraA/RraA-like"/>
</dbReference>
<sequence>MWSPKRQEGPTKIVGPVYTVKYVRKDDGTAPEYQGHYIDTIPAHTILFISSPPHTLNAVYGGLMTLRAQHSNALGTIVDGRVRDLQEHRDLGFPVFARAVGTTAPQELLRISEVDVPVQLQSGEQEVTVCPGDYLIGDLDGVVCLPKGLAERAVGLMGSQVRADELIKRDLKEGRPFAESCREHRAKVVKVEDL</sequence>
<comment type="cofactor">
    <cofactor evidence="1">
        <name>Mg(2+)</name>
        <dbReference type="ChEBI" id="CHEBI:18420"/>
    </cofactor>
</comment>
<dbReference type="GO" id="GO:0008948">
    <property type="term" value="F:oxaloacetate decarboxylase activity"/>
    <property type="evidence" value="ECO:0007669"/>
    <property type="project" value="TreeGrafter"/>
</dbReference>
<evidence type="ECO:0000256" key="1">
    <source>
        <dbReference type="PIRSR" id="PIRSR605493-1"/>
    </source>
</evidence>
<dbReference type="PANTHER" id="PTHR33254:SF28">
    <property type="entry name" value="4-HYDROXY-4-METHYL-2-OXOGLUTARATE ALDOLASE"/>
    <property type="match status" value="1"/>
</dbReference>
<feature type="binding site" evidence="1">
    <location>
        <position position="83"/>
    </location>
    <ligand>
        <name>substrate</name>
    </ligand>
</feature>
<dbReference type="PANTHER" id="PTHR33254">
    <property type="entry name" value="4-HYDROXY-4-METHYL-2-OXOGLUTARATE ALDOLASE 3-RELATED"/>
    <property type="match status" value="1"/>
</dbReference>
<protein>
    <recommendedName>
        <fullName evidence="4">RraA-like protein</fullName>
    </recommendedName>
</protein>
<keyword evidence="3" id="KW-1185">Reference proteome</keyword>
<evidence type="ECO:0000313" key="2">
    <source>
        <dbReference type="EMBL" id="CAF9936241.1"/>
    </source>
</evidence>